<dbReference type="PROSITE" id="PS51257">
    <property type="entry name" value="PROKAR_LIPOPROTEIN"/>
    <property type="match status" value="1"/>
</dbReference>
<evidence type="ECO:0000313" key="3">
    <source>
        <dbReference type="EMBL" id="MCH9275024.1"/>
    </source>
</evidence>
<organism evidence="3 4">
    <name type="scientific">Bifidobacterium amazonense</name>
    <dbReference type="NCBI Taxonomy" id="2809027"/>
    <lineage>
        <taxon>Bacteria</taxon>
        <taxon>Bacillati</taxon>
        <taxon>Actinomycetota</taxon>
        <taxon>Actinomycetes</taxon>
        <taxon>Bifidobacteriales</taxon>
        <taxon>Bifidobacteriaceae</taxon>
        <taxon>Bifidobacterium</taxon>
    </lineage>
</organism>
<dbReference type="InterPro" id="IPR045931">
    <property type="entry name" value="DUF6350"/>
</dbReference>
<sequence>MIARLKSLLKGVGTAAAAMAVFAIALGCFMALMLLVISMEEGGDNLSAHSLSLTAAVVLLSQGSGFTVGPVRLTLMPLLLTVLLIALVRAFAQRMSCDAPGYIGGLITWMMFDGLFRDGTTVELHDDLLVTLGKGALVFSIGYLSAAVPVSLTVARIAQWLKTSVAERLRGTIRTGVVTAVSLMLCYLSFGLITVIVWAVRNHAAMAKLFDLLAMGTGSRILTTVACVAWLPNLCIWAVSWLFGAGFSIGDLGSFTLWIGQSTALPSIPVFGLFPEPVDNQTIRALLVSIPLACGLIAGLAAMWSKRGFAMNVDVANSQPDAELVMSFAYPAGGFCISCAMLSIASSLLFVVSNGGLGKERLAVMGVDVIQSTQSVGRPTALGLLAAWLLSLVGVAAVFGIRWASRRVRARGRSASTDEEATTATAAQDVPSTGPQQESATKEEQDDEHEPTNTTGTGIRLP</sequence>
<proteinExistence type="predicted"/>
<reference evidence="3 4" key="2">
    <citation type="journal article" date="2021" name="Syst. Appl. Microbiol.">
        <title>Phylogenetic classification of ten novel species belonging to the genus Bifidobacterium comprising B. phasiani sp. nov., B. pongonis sp. nov., B. saguinibicoloris sp. nov., B. colobi sp. nov., B. simiiventris sp. nov., B. santillanense sp. nov., B. miconis sp. nov., B. amazonense sp. nov., B. pluvialisilvae sp. nov., and B. miconisargentati sp. nov.</title>
        <authorList>
            <person name="Lugli G.A."/>
            <person name="Calvete-Torre I."/>
            <person name="Alessandri G."/>
            <person name="Milani C."/>
            <person name="Turroni F."/>
            <person name="Laiolo P."/>
            <person name="Ossiprandi M.C."/>
            <person name="Margolles A."/>
            <person name="Ruiz L."/>
            <person name="Ventura M."/>
        </authorList>
    </citation>
    <scope>NUCLEOTIDE SEQUENCE [LARGE SCALE GENOMIC DNA]</scope>
    <source>
        <strain evidence="3 4">MA1</strain>
    </source>
</reference>
<feature type="transmembrane region" description="Helical" evidence="2">
    <location>
        <begin position="286"/>
        <end position="304"/>
    </location>
</feature>
<feature type="transmembrane region" description="Helical" evidence="2">
    <location>
        <begin position="324"/>
        <end position="352"/>
    </location>
</feature>
<keyword evidence="4" id="KW-1185">Reference proteome</keyword>
<feature type="transmembrane region" description="Helical" evidence="2">
    <location>
        <begin position="73"/>
        <end position="92"/>
    </location>
</feature>
<dbReference type="RefSeq" id="WP_241512857.1">
    <property type="nucleotide sequence ID" value="NZ_JAFEJT020000004.1"/>
</dbReference>
<comment type="caution">
    <text evidence="3">The sequence shown here is derived from an EMBL/GenBank/DDBJ whole genome shotgun (WGS) entry which is preliminary data.</text>
</comment>
<feature type="transmembrane region" description="Helical" evidence="2">
    <location>
        <begin position="12"/>
        <end position="37"/>
    </location>
</feature>
<feature type="transmembrane region" description="Helical" evidence="2">
    <location>
        <begin position="99"/>
        <end position="116"/>
    </location>
</feature>
<evidence type="ECO:0000256" key="2">
    <source>
        <dbReference type="SAM" id="Phobius"/>
    </source>
</evidence>
<feature type="compositionally biased region" description="Polar residues" evidence="1">
    <location>
        <begin position="452"/>
        <end position="462"/>
    </location>
</feature>
<gene>
    <name evidence="3" type="ORF">JS533_001810</name>
</gene>
<dbReference type="Proteomes" id="UP000710815">
    <property type="component" value="Unassembled WGS sequence"/>
</dbReference>
<feature type="compositionally biased region" description="Polar residues" evidence="1">
    <location>
        <begin position="430"/>
        <end position="439"/>
    </location>
</feature>
<feature type="transmembrane region" description="Helical" evidence="2">
    <location>
        <begin position="221"/>
        <end position="243"/>
    </location>
</feature>
<reference evidence="3 4" key="1">
    <citation type="journal article" date="2021" name="Environ. Microbiol.">
        <title>Genetic insights into the dark matter of the mammalian gut microbiota through targeted genome reconstruction.</title>
        <authorList>
            <person name="Lugli G.A."/>
            <person name="Alessandri G."/>
            <person name="Milani C."/>
            <person name="Viappiani A."/>
            <person name="Fontana F."/>
            <person name="Tarracchini C."/>
            <person name="Mancabelli L."/>
            <person name="Argentini C."/>
            <person name="Ruiz L."/>
            <person name="Margolles A."/>
            <person name="van Sinderen D."/>
            <person name="Turroni F."/>
            <person name="Ventura M."/>
        </authorList>
    </citation>
    <scope>NUCLEOTIDE SEQUENCE [LARGE SCALE GENOMIC DNA]</scope>
    <source>
        <strain evidence="3 4">MA1</strain>
    </source>
</reference>
<keyword evidence="2" id="KW-0472">Membrane</keyword>
<feature type="transmembrane region" description="Helical" evidence="2">
    <location>
        <begin position="176"/>
        <end position="201"/>
    </location>
</feature>
<name>A0ABS9VSG1_9BIFI</name>
<dbReference type="Pfam" id="PF19877">
    <property type="entry name" value="DUF6350"/>
    <property type="match status" value="1"/>
</dbReference>
<feature type="transmembrane region" description="Helical" evidence="2">
    <location>
        <begin position="381"/>
        <end position="404"/>
    </location>
</feature>
<keyword evidence="2" id="KW-0812">Transmembrane</keyword>
<evidence type="ECO:0000313" key="4">
    <source>
        <dbReference type="Proteomes" id="UP000710815"/>
    </source>
</evidence>
<accession>A0ABS9VSG1</accession>
<keyword evidence="2" id="KW-1133">Transmembrane helix</keyword>
<feature type="transmembrane region" description="Helical" evidence="2">
    <location>
        <begin position="136"/>
        <end position="155"/>
    </location>
</feature>
<dbReference type="EMBL" id="JAFEJT020000004">
    <property type="protein sequence ID" value="MCH9275024.1"/>
    <property type="molecule type" value="Genomic_DNA"/>
</dbReference>
<protein>
    <submittedName>
        <fullName evidence="3">DUF6350 family protein</fullName>
    </submittedName>
</protein>
<evidence type="ECO:0000256" key="1">
    <source>
        <dbReference type="SAM" id="MobiDB-lite"/>
    </source>
</evidence>
<feature type="region of interest" description="Disordered" evidence="1">
    <location>
        <begin position="410"/>
        <end position="462"/>
    </location>
</feature>